<dbReference type="InParanoid" id="A7TMI6"/>
<dbReference type="HOGENOM" id="CLU_1166613_0_0_1"/>
<dbReference type="RefSeq" id="XP_001644438.1">
    <property type="nucleotide sequence ID" value="XM_001644388.1"/>
</dbReference>
<dbReference type="AlphaFoldDB" id="A7TMI6"/>
<feature type="compositionally biased region" description="Basic residues" evidence="1">
    <location>
        <begin position="71"/>
        <end position="87"/>
    </location>
</feature>
<keyword evidence="4" id="KW-1185">Reference proteome</keyword>
<reference evidence="3 4" key="1">
    <citation type="journal article" date="2007" name="Proc. Natl. Acad. Sci. U.S.A.">
        <title>Independent sorting-out of thousands of duplicated gene pairs in two yeast species descended from a whole-genome duplication.</title>
        <authorList>
            <person name="Scannell D.R."/>
            <person name="Frank A.C."/>
            <person name="Conant G.C."/>
            <person name="Byrne K.P."/>
            <person name="Woolfit M."/>
            <person name="Wolfe K.H."/>
        </authorList>
    </citation>
    <scope>NUCLEOTIDE SEQUENCE [LARGE SCALE GENOMIC DNA]</scope>
    <source>
        <strain evidence="4">ATCC 22028 / DSM 70294 / BCRC 21397 / CBS 2163 / NBRC 10782 / NRRL Y-8283 / UCD 57-17</strain>
    </source>
</reference>
<evidence type="ECO:0000256" key="1">
    <source>
        <dbReference type="SAM" id="MobiDB-lite"/>
    </source>
</evidence>
<feature type="region of interest" description="Disordered" evidence="1">
    <location>
        <begin position="60"/>
        <end position="106"/>
    </location>
</feature>
<feature type="compositionally biased region" description="Low complexity" evidence="1">
    <location>
        <begin position="88"/>
        <end position="106"/>
    </location>
</feature>
<sequence>MVSFVTKQRTSLDTNYVCNDDIWSRSRSACVTRTLVKPSKPNRESPAGCITTNGAWSDLSHGLTTAEPTNRTKHKQRQQHRKKKRSKQVNNNHKQTNKQTTKTSFSRSGVSSVLRLSLSPIALLLPASAPLPSPTPAGVPFLAKYWHTQHFTQKKGKGQTHTHTENAALCSSLTLFPRLLNLATISPEMHKNPKNKILNFVVIPFFSAVFTKLFHFAFVSLLCSHPLLARSRKTSQIW</sequence>
<dbReference type="Proteomes" id="UP000000267">
    <property type="component" value="Unassembled WGS sequence"/>
</dbReference>
<keyword evidence="2" id="KW-0472">Membrane</keyword>
<gene>
    <name evidence="3" type="ORF">Kpol_1064p62</name>
</gene>
<organism evidence="4">
    <name type="scientific">Vanderwaltozyma polyspora (strain ATCC 22028 / DSM 70294 / BCRC 21397 / CBS 2163 / NBRC 10782 / NRRL Y-8283 / UCD 57-17)</name>
    <name type="common">Kluyveromyces polysporus</name>
    <dbReference type="NCBI Taxonomy" id="436907"/>
    <lineage>
        <taxon>Eukaryota</taxon>
        <taxon>Fungi</taxon>
        <taxon>Dikarya</taxon>
        <taxon>Ascomycota</taxon>
        <taxon>Saccharomycotina</taxon>
        <taxon>Saccharomycetes</taxon>
        <taxon>Saccharomycetales</taxon>
        <taxon>Saccharomycetaceae</taxon>
        <taxon>Vanderwaltozyma</taxon>
    </lineage>
</organism>
<proteinExistence type="predicted"/>
<dbReference type="KEGG" id="vpo:Kpol_1064p62"/>
<keyword evidence="2" id="KW-1133">Transmembrane helix</keyword>
<dbReference type="GeneID" id="5544740"/>
<evidence type="ECO:0000256" key="2">
    <source>
        <dbReference type="SAM" id="Phobius"/>
    </source>
</evidence>
<feature type="transmembrane region" description="Helical" evidence="2">
    <location>
        <begin position="197"/>
        <end position="223"/>
    </location>
</feature>
<evidence type="ECO:0000313" key="3">
    <source>
        <dbReference type="EMBL" id="EDO16580.1"/>
    </source>
</evidence>
<accession>A7TMI6</accession>
<dbReference type="EMBL" id="DS480422">
    <property type="protein sequence ID" value="EDO16580.1"/>
    <property type="molecule type" value="Genomic_DNA"/>
</dbReference>
<name>A7TMI6_VANPO</name>
<keyword evidence="2" id="KW-0812">Transmembrane</keyword>
<protein>
    <submittedName>
        <fullName evidence="3">Uncharacterized protein</fullName>
    </submittedName>
</protein>
<evidence type="ECO:0000313" key="4">
    <source>
        <dbReference type="Proteomes" id="UP000000267"/>
    </source>
</evidence>